<protein>
    <recommendedName>
        <fullName evidence="3">Roadblock/LC7 domain-containing protein</fullName>
    </recommendedName>
</protein>
<accession>A0ABZ2TG43</accession>
<dbReference type="EMBL" id="CP146606">
    <property type="protein sequence ID" value="WYK18661.1"/>
    <property type="molecule type" value="Genomic_DNA"/>
</dbReference>
<evidence type="ECO:0008006" key="3">
    <source>
        <dbReference type="Google" id="ProtNLM"/>
    </source>
</evidence>
<organism evidence="1 2">
    <name type="scientific">Roseovarius rhodophyticola</name>
    <dbReference type="NCBI Taxonomy" id="3080827"/>
    <lineage>
        <taxon>Bacteria</taxon>
        <taxon>Pseudomonadati</taxon>
        <taxon>Pseudomonadota</taxon>
        <taxon>Alphaproteobacteria</taxon>
        <taxon>Rhodobacterales</taxon>
        <taxon>Roseobacteraceae</taxon>
        <taxon>Roseovarius</taxon>
    </lineage>
</organism>
<sequence length="128" mass="13755">MNIEQVLDAGRKSVAGCSVAAFGDTSARLILRASHRQGIRREYLDALCDHAASCFELLDATWDVPGLEKGECATLNEAAILAKGETMVFVRSDSSQSEFLCLVTDDPDAAPKLFSAAHRALQKISAVQ</sequence>
<gene>
    <name evidence="1" type="ORF">RZS32_001885</name>
</gene>
<evidence type="ECO:0000313" key="1">
    <source>
        <dbReference type="EMBL" id="WYK18661.1"/>
    </source>
</evidence>
<dbReference type="RefSeq" id="WP_317055344.1">
    <property type="nucleotide sequence ID" value="NZ_CP146606.1"/>
</dbReference>
<evidence type="ECO:0000313" key="2">
    <source>
        <dbReference type="Proteomes" id="UP001281305"/>
    </source>
</evidence>
<reference evidence="1 2" key="1">
    <citation type="submission" date="2024-02" db="EMBL/GenBank/DDBJ databases">
        <title>Roseovarius strain W115 nov., isolated from a marine algae.</title>
        <authorList>
            <person name="Lee M.W."/>
            <person name="Lee J.K."/>
            <person name="Kim J.M."/>
            <person name="Choi D.G."/>
            <person name="Baek J.H."/>
            <person name="Bayburt H."/>
            <person name="Jung J.J."/>
            <person name="Han D.M."/>
            <person name="Jeon C.O."/>
        </authorList>
    </citation>
    <scope>NUCLEOTIDE SEQUENCE [LARGE SCALE GENOMIC DNA]</scope>
    <source>
        <strain evidence="1 2">W115</strain>
    </source>
</reference>
<name>A0ABZ2TG43_9RHOB</name>
<keyword evidence="2" id="KW-1185">Reference proteome</keyword>
<proteinExistence type="predicted"/>
<dbReference type="Proteomes" id="UP001281305">
    <property type="component" value="Chromosome"/>
</dbReference>